<comment type="caution">
    <text evidence="2">The sequence shown here is derived from an EMBL/GenBank/DDBJ whole genome shotgun (WGS) entry which is preliminary data.</text>
</comment>
<gene>
    <name evidence="2" type="ORF">AB0I48_20325</name>
</gene>
<organism evidence="2 3">
    <name type="scientific">Nocardia aurea</name>
    <dbReference type="NCBI Taxonomy" id="2144174"/>
    <lineage>
        <taxon>Bacteria</taxon>
        <taxon>Bacillati</taxon>
        <taxon>Actinomycetota</taxon>
        <taxon>Actinomycetes</taxon>
        <taxon>Mycobacteriales</taxon>
        <taxon>Nocardiaceae</taxon>
        <taxon>Nocardia</taxon>
    </lineage>
</organism>
<evidence type="ECO:0000313" key="2">
    <source>
        <dbReference type="EMBL" id="MEV0709914.1"/>
    </source>
</evidence>
<dbReference type="EMBL" id="JBFAKC010000008">
    <property type="protein sequence ID" value="MEV0709914.1"/>
    <property type="molecule type" value="Genomic_DNA"/>
</dbReference>
<proteinExistence type="predicted"/>
<dbReference type="Proteomes" id="UP001551695">
    <property type="component" value="Unassembled WGS sequence"/>
</dbReference>
<dbReference type="RefSeq" id="WP_355088072.1">
    <property type="nucleotide sequence ID" value="NZ_JBEXKW010000039.1"/>
</dbReference>
<feature type="compositionally biased region" description="Basic and acidic residues" evidence="1">
    <location>
        <begin position="56"/>
        <end position="69"/>
    </location>
</feature>
<feature type="region of interest" description="Disordered" evidence="1">
    <location>
        <begin position="22"/>
        <end position="69"/>
    </location>
</feature>
<sequence>MIYLLALIAVSAVAVLCWKAFGPQSSAAPPPGRPRRAPIKGPDDDPDFLWKISRQQHRDGGGSEGTTDR</sequence>
<keyword evidence="3" id="KW-1185">Reference proteome</keyword>
<evidence type="ECO:0008006" key="4">
    <source>
        <dbReference type="Google" id="ProtNLM"/>
    </source>
</evidence>
<accession>A0ABV3FWW6</accession>
<evidence type="ECO:0000313" key="3">
    <source>
        <dbReference type="Proteomes" id="UP001551695"/>
    </source>
</evidence>
<protein>
    <recommendedName>
        <fullName evidence="4">Secreted protein</fullName>
    </recommendedName>
</protein>
<evidence type="ECO:0000256" key="1">
    <source>
        <dbReference type="SAM" id="MobiDB-lite"/>
    </source>
</evidence>
<name>A0ABV3FWW6_9NOCA</name>
<reference evidence="2 3" key="1">
    <citation type="submission" date="2024-06" db="EMBL/GenBank/DDBJ databases">
        <title>The Natural Products Discovery Center: Release of the First 8490 Sequenced Strains for Exploring Actinobacteria Biosynthetic Diversity.</title>
        <authorList>
            <person name="Kalkreuter E."/>
            <person name="Kautsar S.A."/>
            <person name="Yang D."/>
            <person name="Bader C.D."/>
            <person name="Teijaro C.N."/>
            <person name="Fluegel L."/>
            <person name="Davis C.M."/>
            <person name="Simpson J.R."/>
            <person name="Lauterbach L."/>
            <person name="Steele A.D."/>
            <person name="Gui C."/>
            <person name="Meng S."/>
            <person name="Li G."/>
            <person name="Viehrig K."/>
            <person name="Ye F."/>
            <person name="Su P."/>
            <person name="Kiefer A.F."/>
            <person name="Nichols A."/>
            <person name="Cepeda A.J."/>
            <person name="Yan W."/>
            <person name="Fan B."/>
            <person name="Jiang Y."/>
            <person name="Adhikari A."/>
            <person name="Zheng C.-J."/>
            <person name="Schuster L."/>
            <person name="Cowan T.M."/>
            <person name="Smanski M.J."/>
            <person name="Chevrette M.G."/>
            <person name="De Carvalho L.P.S."/>
            <person name="Shen B."/>
        </authorList>
    </citation>
    <scope>NUCLEOTIDE SEQUENCE [LARGE SCALE GENOMIC DNA]</scope>
    <source>
        <strain evidence="2 3">NPDC050403</strain>
    </source>
</reference>